<organism evidence="1 2">
    <name type="scientific">Ornithinimicrobium cryptoxanthini</name>
    <dbReference type="NCBI Taxonomy" id="2934161"/>
    <lineage>
        <taxon>Bacteria</taxon>
        <taxon>Bacillati</taxon>
        <taxon>Actinomycetota</taxon>
        <taxon>Actinomycetes</taxon>
        <taxon>Micrococcales</taxon>
        <taxon>Ornithinimicrobiaceae</taxon>
        <taxon>Ornithinimicrobium</taxon>
    </lineage>
</organism>
<dbReference type="Proteomes" id="UP001056535">
    <property type="component" value="Chromosome"/>
</dbReference>
<accession>A0ABY4YLU0</accession>
<protein>
    <submittedName>
        <fullName evidence="1">Uncharacterized protein</fullName>
    </submittedName>
</protein>
<name>A0ABY4YLU0_9MICO</name>
<reference evidence="1" key="1">
    <citation type="submission" date="2022-06" db="EMBL/GenBank/DDBJ databases">
        <title>Ornithinimicrobium JY.X270.</title>
        <authorList>
            <person name="Huang Y."/>
        </authorList>
    </citation>
    <scope>NUCLEOTIDE SEQUENCE</scope>
    <source>
        <strain evidence="1">JY.X270</strain>
    </source>
</reference>
<evidence type="ECO:0000313" key="1">
    <source>
        <dbReference type="EMBL" id="USQ77678.1"/>
    </source>
</evidence>
<dbReference type="SUPFAM" id="SSF53756">
    <property type="entry name" value="UDP-Glycosyltransferase/glycogen phosphorylase"/>
    <property type="match status" value="1"/>
</dbReference>
<proteinExistence type="predicted"/>
<dbReference type="EMBL" id="CP099490">
    <property type="protein sequence ID" value="USQ77678.1"/>
    <property type="molecule type" value="Genomic_DNA"/>
</dbReference>
<sequence>MAASSGPAQWAYRAFRALPSPVRGLGDAALRLRAERAARALPAFPEEPTRLLIGPLNTAGQAHRWAQAARQVPGVAAKSLNVERRSTGVSYGYETDWFLSRKVQLRGMRPYQERVLGLTHVLAESGRAVLDHPLDRTIIEDLPRLRAAGVDVGLLIHGSELRDLREHAEAYPHSPFQGEWDERWRRMQATVERTRAVVEQFDGELFVPTHDMLDFVPGAALLPIVVDVDRFTVGPGNPGVQALEREQPVVLHAPTNPRLKGTDAIERVLHRLEGEGLVAYRRLQGIPNAQMPTFLQDADVVIDQIVLGNAATLTAEATAAGRLVIGHLSPGVRDRMTAFDPGGHEPPIVEADPDTLEEVLRQILGDRSTYQEIAAQGPAWARRNHDGTRAASVLAAWFKSPQSLG</sequence>
<keyword evidence="2" id="KW-1185">Reference proteome</keyword>
<gene>
    <name evidence="1" type="ORF">NF557_07195</name>
</gene>
<dbReference type="Gene3D" id="3.40.50.2000">
    <property type="entry name" value="Glycogen Phosphorylase B"/>
    <property type="match status" value="1"/>
</dbReference>
<dbReference type="RefSeq" id="WP_252623074.1">
    <property type="nucleotide sequence ID" value="NZ_CP099490.1"/>
</dbReference>
<evidence type="ECO:0000313" key="2">
    <source>
        <dbReference type="Proteomes" id="UP001056535"/>
    </source>
</evidence>